<dbReference type="GeneID" id="300115915"/>
<accession>A0A385DCJ9</accession>
<sequence length="57" mass="6558">MAMTLRLPADLDAKLAERARRTGRNKQDLAIEAIREAQDHCDVPVIAKRLTEWFPVR</sequence>
<dbReference type="EMBL" id="CP031742">
    <property type="protein sequence ID" value="AXQ56173.1"/>
    <property type="molecule type" value="Genomic_DNA"/>
</dbReference>
<protein>
    <submittedName>
        <fullName evidence="1">Ribbon-helix-helix protein, CopG family</fullName>
    </submittedName>
</protein>
<dbReference type="KEGG" id="sky:D0C37_17245"/>
<reference evidence="1 2" key="1">
    <citation type="submission" date="2018-08" db="EMBL/GenBank/DDBJ databases">
        <authorList>
            <person name="Ferrada E.E."/>
            <person name="Latorre B.A."/>
        </authorList>
    </citation>
    <scope>NUCLEOTIDE SEQUENCE [LARGE SCALE GENOMIC DNA]</scope>
    <source>
        <strain evidence="1 2">VK-A60T</strain>
    </source>
</reference>
<gene>
    <name evidence="1" type="ORF">D0C37_17245</name>
</gene>
<proteinExistence type="predicted"/>
<organism evidence="1 2">
    <name type="scientific">Streptomyces koyangensis</name>
    <dbReference type="NCBI Taxonomy" id="188770"/>
    <lineage>
        <taxon>Bacteria</taxon>
        <taxon>Bacillati</taxon>
        <taxon>Actinomycetota</taxon>
        <taxon>Actinomycetes</taxon>
        <taxon>Kitasatosporales</taxon>
        <taxon>Streptomycetaceae</taxon>
        <taxon>Streptomyces</taxon>
        <taxon>Streptomyces aurantiacus group</taxon>
    </lineage>
</organism>
<evidence type="ECO:0000313" key="1">
    <source>
        <dbReference type="EMBL" id="AXQ56173.1"/>
    </source>
</evidence>
<dbReference type="SUPFAM" id="SSF47598">
    <property type="entry name" value="Ribbon-helix-helix"/>
    <property type="match status" value="1"/>
</dbReference>
<dbReference type="GO" id="GO:0006355">
    <property type="term" value="P:regulation of DNA-templated transcription"/>
    <property type="evidence" value="ECO:0007669"/>
    <property type="project" value="InterPro"/>
</dbReference>
<dbReference type="RefSeq" id="WP_117349727.1">
    <property type="nucleotide sequence ID" value="NZ_CP031742.1"/>
</dbReference>
<evidence type="ECO:0000313" key="2">
    <source>
        <dbReference type="Proteomes" id="UP000259636"/>
    </source>
</evidence>
<dbReference type="InterPro" id="IPR010985">
    <property type="entry name" value="Ribbon_hlx_hlx"/>
</dbReference>
<name>A0A385DCJ9_9ACTN</name>
<dbReference type="AlphaFoldDB" id="A0A385DCJ9"/>
<dbReference type="Proteomes" id="UP000259636">
    <property type="component" value="Chromosome"/>
</dbReference>